<reference evidence="1" key="1">
    <citation type="journal article" date="2015" name="Nature">
        <title>Complex archaea that bridge the gap between prokaryotes and eukaryotes.</title>
        <authorList>
            <person name="Spang A."/>
            <person name="Saw J.H."/>
            <person name="Jorgensen S.L."/>
            <person name="Zaremba-Niedzwiedzka K."/>
            <person name="Martijn J."/>
            <person name="Lind A.E."/>
            <person name="van Eijk R."/>
            <person name="Schleper C."/>
            <person name="Guy L."/>
            <person name="Ettema T.J."/>
        </authorList>
    </citation>
    <scope>NUCLEOTIDE SEQUENCE</scope>
</reference>
<gene>
    <name evidence="1" type="ORF">LCGC14_0441490</name>
</gene>
<accession>A0A0F9T3K6</accession>
<dbReference type="AlphaFoldDB" id="A0A0F9T3K6"/>
<dbReference type="EMBL" id="LAZR01000427">
    <property type="protein sequence ID" value="KKN69422.1"/>
    <property type="molecule type" value="Genomic_DNA"/>
</dbReference>
<organism evidence="1">
    <name type="scientific">marine sediment metagenome</name>
    <dbReference type="NCBI Taxonomy" id="412755"/>
    <lineage>
        <taxon>unclassified sequences</taxon>
        <taxon>metagenomes</taxon>
        <taxon>ecological metagenomes</taxon>
    </lineage>
</organism>
<sequence>MKKESVGMVDAFGVAISFKDREMVVALQDEADAIAAARHQVTGEELQTFAYEFPGSDGRMHHGLAIGGVGFLFEYHFKRIATFTDMQVHVSEVPQEDGRVFTVGITCHDPKGNTATGLCSTQERPCKRGSTIRYFNKHAAPIALSCAKRNAMRDLLPRAIRTKFLKEVLDAKHGVGRVESLRPRRLAQRRATDEWLVQNSELHKLAGPKYLDLDKDRLHRLMEKSETKHLKRPITDINQLSVGRMQVWVQLLEIARRNPVQLRKLEANVAKQVPGKKQS</sequence>
<proteinExistence type="predicted"/>
<comment type="caution">
    <text evidence="1">The sequence shown here is derived from an EMBL/GenBank/DDBJ whole genome shotgun (WGS) entry which is preliminary data.</text>
</comment>
<evidence type="ECO:0000313" key="1">
    <source>
        <dbReference type="EMBL" id="KKN69422.1"/>
    </source>
</evidence>
<name>A0A0F9T3K6_9ZZZZ</name>
<protein>
    <submittedName>
        <fullName evidence="1">Uncharacterized protein</fullName>
    </submittedName>
</protein>